<organism evidence="2 3">
    <name type="scientific">Viridibacillus arvi</name>
    <dbReference type="NCBI Taxonomy" id="263475"/>
    <lineage>
        <taxon>Bacteria</taxon>
        <taxon>Bacillati</taxon>
        <taxon>Bacillota</taxon>
        <taxon>Bacilli</taxon>
        <taxon>Bacillales</taxon>
        <taxon>Caryophanaceae</taxon>
        <taxon>Viridibacillus</taxon>
    </lineage>
</organism>
<comment type="caution">
    <text evidence="2">The sequence shown here is derived from an EMBL/GenBank/DDBJ whole genome shotgun (WGS) entry which is preliminary data.</text>
</comment>
<keyword evidence="3" id="KW-1185">Reference proteome</keyword>
<dbReference type="Pfam" id="PF13527">
    <property type="entry name" value="Acetyltransf_9"/>
    <property type="match status" value="1"/>
</dbReference>
<sequence length="179" mass="21099">MKIKKVIECEIDNELSENIQELLIESFQGIYPNNRIYFKQMPHFRFLAFNEEKHLLAQVGLDYRVMNLNGEPIKVLGIIDLCVSREFRSKGIASLLLSEIDKYCVKKDIEFLLLFADNKTLYLKNGFKTVKNKCKWLKIDDRNQTILGIGYEEIRELMIKKIGMKEWTEGDLDFLGYLY</sequence>
<feature type="domain" description="N-acetyltransferase" evidence="1">
    <location>
        <begin position="1"/>
        <end position="158"/>
    </location>
</feature>
<name>A0A0M0LPH6_9BACL</name>
<dbReference type="PROSITE" id="PS51186">
    <property type="entry name" value="GNAT"/>
    <property type="match status" value="1"/>
</dbReference>
<evidence type="ECO:0000259" key="1">
    <source>
        <dbReference type="PROSITE" id="PS51186"/>
    </source>
</evidence>
<gene>
    <name evidence="2" type="ORF">AMD00_03070</name>
</gene>
<proteinExistence type="predicted"/>
<dbReference type="InterPro" id="IPR000182">
    <property type="entry name" value="GNAT_dom"/>
</dbReference>
<dbReference type="SUPFAM" id="SSF55729">
    <property type="entry name" value="Acyl-CoA N-acyltransferases (Nat)"/>
    <property type="match status" value="1"/>
</dbReference>
<dbReference type="GO" id="GO:0016747">
    <property type="term" value="F:acyltransferase activity, transferring groups other than amino-acyl groups"/>
    <property type="evidence" value="ECO:0007669"/>
    <property type="project" value="InterPro"/>
</dbReference>
<accession>A0A0M0LPH6</accession>
<dbReference type="CDD" id="cd04301">
    <property type="entry name" value="NAT_SF"/>
    <property type="match status" value="1"/>
</dbReference>
<dbReference type="AlphaFoldDB" id="A0A0M0LPH6"/>
<reference evidence="3" key="1">
    <citation type="submission" date="2015-08" db="EMBL/GenBank/DDBJ databases">
        <title>Fjat-10028 dsm 16317.</title>
        <authorList>
            <person name="Liu B."/>
            <person name="Wang J."/>
            <person name="Zhu Y."/>
            <person name="Liu G."/>
            <person name="Chen Q."/>
            <person name="Chen Z."/>
            <person name="Lan J."/>
            <person name="Che J."/>
            <person name="Ge C."/>
            <person name="Shi H."/>
            <person name="Pan Z."/>
            <person name="Liu X."/>
        </authorList>
    </citation>
    <scope>NUCLEOTIDE SEQUENCE [LARGE SCALE GENOMIC DNA]</scope>
    <source>
        <strain evidence="3">DSM 16317</strain>
    </source>
</reference>
<dbReference type="Gene3D" id="3.40.630.30">
    <property type="match status" value="1"/>
</dbReference>
<dbReference type="InterPro" id="IPR016181">
    <property type="entry name" value="Acyl_CoA_acyltransferase"/>
</dbReference>
<evidence type="ECO:0000313" key="3">
    <source>
        <dbReference type="Proteomes" id="UP000036867"/>
    </source>
</evidence>
<evidence type="ECO:0000313" key="2">
    <source>
        <dbReference type="EMBL" id="KOO52623.1"/>
    </source>
</evidence>
<dbReference type="Proteomes" id="UP000036867">
    <property type="component" value="Unassembled WGS sequence"/>
</dbReference>
<protein>
    <recommendedName>
        <fullName evidence="1">N-acetyltransferase domain-containing protein</fullName>
    </recommendedName>
</protein>
<dbReference type="EMBL" id="LILB01000001">
    <property type="protein sequence ID" value="KOO52623.1"/>
    <property type="molecule type" value="Genomic_DNA"/>
</dbReference>